<feature type="region of interest" description="Disordered" evidence="1">
    <location>
        <begin position="1"/>
        <end position="29"/>
    </location>
</feature>
<keyword evidence="3" id="KW-1185">Reference proteome</keyword>
<organism evidence="2 3">
    <name type="scientific">Rhodococcus wratislaviensis</name>
    <name type="common">Tsukamurella wratislaviensis</name>
    <dbReference type="NCBI Taxonomy" id="44752"/>
    <lineage>
        <taxon>Bacteria</taxon>
        <taxon>Bacillati</taxon>
        <taxon>Actinomycetota</taxon>
        <taxon>Actinomycetes</taxon>
        <taxon>Mycobacteriales</taxon>
        <taxon>Nocardiaceae</taxon>
        <taxon>Rhodococcus</taxon>
    </lineage>
</organism>
<sequence>MITEPRDLDTDHLRRTNHQRALGNTELHPVDSDADCVRARSARGHRG</sequence>
<accession>A0A402BZ26</accession>
<comment type="caution">
    <text evidence="2">The sequence shown here is derived from an EMBL/GenBank/DDBJ whole genome shotgun (WGS) entry which is preliminary data.</text>
</comment>
<reference evidence="2 3" key="1">
    <citation type="submission" date="2018-11" db="EMBL/GenBank/DDBJ databases">
        <title>Microbial catabolism of amino acid.</title>
        <authorList>
            <person name="Hibi M."/>
            <person name="Ogawa J."/>
        </authorList>
    </citation>
    <scope>NUCLEOTIDE SEQUENCE [LARGE SCALE GENOMIC DNA]</scope>
    <source>
        <strain evidence="2 3">C31-06</strain>
    </source>
</reference>
<name>A0A402BZ26_RHOWR</name>
<feature type="compositionally biased region" description="Basic and acidic residues" evidence="1">
    <location>
        <begin position="1"/>
        <end position="14"/>
    </location>
</feature>
<evidence type="ECO:0000256" key="1">
    <source>
        <dbReference type="SAM" id="MobiDB-lite"/>
    </source>
</evidence>
<dbReference type="EMBL" id="BHYM01000002">
    <property type="protein sequence ID" value="GCE36591.1"/>
    <property type="molecule type" value="Genomic_DNA"/>
</dbReference>
<dbReference type="AlphaFoldDB" id="A0A402BZ26"/>
<gene>
    <name evidence="2" type="ORF">Rhow_001957</name>
</gene>
<dbReference type="Proteomes" id="UP000287519">
    <property type="component" value="Unassembled WGS sequence"/>
</dbReference>
<evidence type="ECO:0000313" key="2">
    <source>
        <dbReference type="EMBL" id="GCE36591.1"/>
    </source>
</evidence>
<protein>
    <submittedName>
        <fullName evidence="2">Uncharacterized protein</fullName>
    </submittedName>
</protein>
<proteinExistence type="predicted"/>
<evidence type="ECO:0000313" key="3">
    <source>
        <dbReference type="Proteomes" id="UP000287519"/>
    </source>
</evidence>